<evidence type="ECO:0000313" key="9">
    <source>
        <dbReference type="EMBL" id="QGZ93244.1"/>
    </source>
</evidence>
<feature type="binding site" evidence="8">
    <location>
        <position position="113"/>
    </location>
    <ligand>
        <name>ATP</name>
        <dbReference type="ChEBI" id="CHEBI:30616"/>
    </ligand>
</feature>
<comment type="catalytic activity">
    <reaction evidence="8">
        <text>L-threonyl-[protein] + ATP = 3-O-(5'-adenylyl)-L-threonyl-[protein] + diphosphate</text>
        <dbReference type="Rhea" id="RHEA:54292"/>
        <dbReference type="Rhea" id="RHEA-COMP:11060"/>
        <dbReference type="Rhea" id="RHEA-COMP:13847"/>
        <dbReference type="ChEBI" id="CHEBI:30013"/>
        <dbReference type="ChEBI" id="CHEBI:30616"/>
        <dbReference type="ChEBI" id="CHEBI:33019"/>
        <dbReference type="ChEBI" id="CHEBI:138113"/>
        <dbReference type="EC" id="2.7.7.108"/>
    </reaction>
</comment>
<dbReference type="GO" id="GO:0070733">
    <property type="term" value="F:AMPylase activity"/>
    <property type="evidence" value="ECO:0007669"/>
    <property type="project" value="UniProtKB-EC"/>
</dbReference>
<dbReference type="PANTHER" id="PTHR32057">
    <property type="entry name" value="PROTEIN ADENYLYLTRANSFERASE SELO, MITOCHONDRIAL"/>
    <property type="match status" value="1"/>
</dbReference>
<feature type="binding site" evidence="8">
    <location>
        <position position="258"/>
    </location>
    <ligand>
        <name>Mg(2+)</name>
        <dbReference type="ChEBI" id="CHEBI:18420"/>
    </ligand>
</feature>
<evidence type="ECO:0000256" key="6">
    <source>
        <dbReference type="ARBA" id="ARBA00022840"/>
    </source>
</evidence>
<feature type="binding site" evidence="8">
    <location>
        <position position="179"/>
    </location>
    <ligand>
        <name>ATP</name>
        <dbReference type="ChEBI" id="CHEBI:30616"/>
    </ligand>
</feature>
<dbReference type="GO" id="GO:0005524">
    <property type="term" value="F:ATP binding"/>
    <property type="evidence" value="ECO:0007669"/>
    <property type="project" value="UniProtKB-UniRule"/>
</dbReference>
<keyword evidence="8" id="KW-0464">Manganese</keyword>
<evidence type="ECO:0000256" key="1">
    <source>
        <dbReference type="ARBA" id="ARBA00009747"/>
    </source>
</evidence>
<evidence type="ECO:0000313" key="10">
    <source>
        <dbReference type="Proteomes" id="UP000431269"/>
    </source>
</evidence>
<comment type="function">
    <text evidence="8">Nucleotidyltransferase involved in the post-translational modification of proteins. It can catalyze the addition of adenosine monophosphate (AMP) or uridine monophosphate (UMP) to a protein, resulting in modifications known as AMPylation and UMPylation.</text>
</comment>
<comment type="catalytic activity">
    <reaction evidence="8">
        <text>L-tyrosyl-[protein] + UTP = O-(5'-uridylyl)-L-tyrosyl-[protein] + diphosphate</text>
        <dbReference type="Rhea" id="RHEA:83887"/>
        <dbReference type="Rhea" id="RHEA-COMP:10136"/>
        <dbReference type="Rhea" id="RHEA-COMP:20238"/>
        <dbReference type="ChEBI" id="CHEBI:33019"/>
        <dbReference type="ChEBI" id="CHEBI:46398"/>
        <dbReference type="ChEBI" id="CHEBI:46858"/>
        <dbReference type="ChEBI" id="CHEBI:90602"/>
    </reaction>
</comment>
<evidence type="ECO:0000256" key="3">
    <source>
        <dbReference type="ARBA" id="ARBA00022695"/>
    </source>
</evidence>
<keyword evidence="6 8" id="KW-0067">ATP-binding</keyword>
<dbReference type="EMBL" id="CP047045">
    <property type="protein sequence ID" value="QGZ93244.1"/>
    <property type="molecule type" value="Genomic_DNA"/>
</dbReference>
<keyword evidence="7 8" id="KW-0460">Magnesium</keyword>
<feature type="binding site" evidence="8">
    <location>
        <position position="267"/>
    </location>
    <ligand>
        <name>Mg(2+)</name>
        <dbReference type="ChEBI" id="CHEBI:18420"/>
    </ligand>
</feature>
<dbReference type="GO" id="GO:0030145">
    <property type="term" value="F:manganese ion binding"/>
    <property type="evidence" value="ECO:0007669"/>
    <property type="project" value="UniProtKB-UniRule"/>
</dbReference>
<organism evidence="9 10">
    <name type="scientific">Terricaulis silvestris</name>
    <dbReference type="NCBI Taxonomy" id="2686094"/>
    <lineage>
        <taxon>Bacteria</taxon>
        <taxon>Pseudomonadati</taxon>
        <taxon>Pseudomonadota</taxon>
        <taxon>Alphaproteobacteria</taxon>
        <taxon>Caulobacterales</taxon>
        <taxon>Caulobacteraceae</taxon>
        <taxon>Terricaulis</taxon>
    </lineage>
</organism>
<feature type="active site" description="Proton acceptor" evidence="8">
    <location>
        <position position="257"/>
    </location>
</feature>
<feature type="binding site" evidence="8">
    <location>
        <position position="267"/>
    </location>
    <ligand>
        <name>ATP</name>
        <dbReference type="ChEBI" id="CHEBI:30616"/>
    </ligand>
</feature>
<gene>
    <name evidence="8" type="primary">ydiU</name>
    <name evidence="8" type="synonym">selO</name>
    <name evidence="9" type="ORF">DSM104635_00051</name>
</gene>
<accession>A0A6I6MJX6</accession>
<dbReference type="Proteomes" id="UP000431269">
    <property type="component" value="Chromosome"/>
</dbReference>
<reference evidence="10" key="1">
    <citation type="submission" date="2019-12" db="EMBL/GenBank/DDBJ databases">
        <title>Complete genome of Terracaulis silvestris 0127_4.</title>
        <authorList>
            <person name="Vieira S."/>
            <person name="Riedel T."/>
            <person name="Sproer C."/>
            <person name="Pascual J."/>
            <person name="Boedeker C."/>
            <person name="Overmann J."/>
        </authorList>
    </citation>
    <scope>NUCLEOTIDE SEQUENCE [LARGE SCALE GENOMIC DNA]</scope>
    <source>
        <strain evidence="10">0127_4</strain>
    </source>
</reference>
<feature type="binding site" evidence="8">
    <location>
        <position position="90"/>
    </location>
    <ligand>
        <name>ATP</name>
        <dbReference type="ChEBI" id="CHEBI:30616"/>
    </ligand>
</feature>
<dbReference type="KEGG" id="tsv:DSM104635_00051"/>
<feature type="binding site" evidence="8">
    <location>
        <position position="186"/>
    </location>
    <ligand>
        <name>ATP</name>
        <dbReference type="ChEBI" id="CHEBI:30616"/>
    </ligand>
</feature>
<comment type="cofactor">
    <cofactor evidence="8">
        <name>Mg(2+)</name>
        <dbReference type="ChEBI" id="CHEBI:18420"/>
    </cofactor>
    <cofactor evidence="8">
        <name>Mn(2+)</name>
        <dbReference type="ChEBI" id="CHEBI:29035"/>
    </cofactor>
</comment>
<protein>
    <recommendedName>
        <fullName evidence="8">Protein nucleotidyltransferase YdiU</fullName>
        <ecNumber evidence="8">2.7.7.-</ecNumber>
    </recommendedName>
    <alternativeName>
        <fullName evidence="8">Protein adenylyltransferase YdiU</fullName>
        <ecNumber evidence="8">2.7.7.108</ecNumber>
    </alternativeName>
    <alternativeName>
        <fullName evidence="8">Protein uridylyltransferase YdiU</fullName>
        <ecNumber evidence="8">2.7.7.-</ecNumber>
    </alternativeName>
</protein>
<dbReference type="PANTHER" id="PTHR32057:SF14">
    <property type="entry name" value="PROTEIN ADENYLYLTRANSFERASE SELO, MITOCHONDRIAL"/>
    <property type="match status" value="1"/>
</dbReference>
<dbReference type="HAMAP" id="MF_00692">
    <property type="entry name" value="SelO"/>
    <property type="match status" value="1"/>
</dbReference>
<comment type="similarity">
    <text evidence="1 8">Belongs to the SELO family.</text>
</comment>
<keyword evidence="3 8" id="KW-0548">Nucleotidyltransferase</keyword>
<dbReference type="EC" id="2.7.7.-" evidence="8"/>
<dbReference type="RefSeq" id="WP_158764258.1">
    <property type="nucleotide sequence ID" value="NZ_CP047045.1"/>
</dbReference>
<dbReference type="InterPro" id="IPR003846">
    <property type="entry name" value="SelO"/>
</dbReference>
<sequence length="471" mass="52686">MPIAPNYQPDPAFERLGAEFADPVAPARFPQHVLRRRNQVWAAHVGLDTLSDAEWEAYFARFEQLPGNMNAPLAMRYHGHQFRTYNPEIGDGRGFLYAQLRDDRGRLLDLGTKGSGQTPYSRFGDGRLTLKGGVREVLAAEMLDALGVYTSKAFSLFETGEALTRGDEPSPTRSSVLVRLQHSHIRFGTFQRLAFFERPDLIHQLIEHVSSCYYPKHLDLAGEARVAAVFGEIIEANARLCASWMAAGFVHGVLNTDNLNVTGESFDYGPWRFNPTSQPDFTAAYFDESGLYAFGRQPEAVSWALAQLGSALSLVCGASLLEAELIRFAPAYQQGLRHSMFDRLNLVAGDFDADLRFLQTVFDWLTASQAGYDQFFHDWSCGGGSVDRAKASPQAALYADETFLPIREGLEARTGDGNAEFLSRPYFQRPTPTTMVIDEVETLWAAIAERDDWSLFEAKLRQIDELRDALR</sequence>
<dbReference type="GO" id="GO:0000287">
    <property type="term" value="F:magnesium ion binding"/>
    <property type="evidence" value="ECO:0007669"/>
    <property type="project" value="UniProtKB-UniRule"/>
</dbReference>
<comment type="catalytic activity">
    <reaction evidence="8">
        <text>L-seryl-[protein] + ATP = 3-O-(5'-adenylyl)-L-seryl-[protein] + diphosphate</text>
        <dbReference type="Rhea" id="RHEA:58120"/>
        <dbReference type="Rhea" id="RHEA-COMP:9863"/>
        <dbReference type="Rhea" id="RHEA-COMP:15073"/>
        <dbReference type="ChEBI" id="CHEBI:29999"/>
        <dbReference type="ChEBI" id="CHEBI:30616"/>
        <dbReference type="ChEBI" id="CHEBI:33019"/>
        <dbReference type="ChEBI" id="CHEBI:142516"/>
        <dbReference type="EC" id="2.7.7.108"/>
    </reaction>
</comment>
<dbReference type="EC" id="2.7.7.108" evidence="8"/>
<dbReference type="Pfam" id="PF02696">
    <property type="entry name" value="SelO"/>
    <property type="match status" value="1"/>
</dbReference>
<evidence type="ECO:0000256" key="5">
    <source>
        <dbReference type="ARBA" id="ARBA00022741"/>
    </source>
</evidence>
<comment type="catalytic activity">
    <reaction evidence="8">
        <text>L-tyrosyl-[protein] + ATP = O-(5'-adenylyl)-L-tyrosyl-[protein] + diphosphate</text>
        <dbReference type="Rhea" id="RHEA:54288"/>
        <dbReference type="Rhea" id="RHEA-COMP:10136"/>
        <dbReference type="Rhea" id="RHEA-COMP:13846"/>
        <dbReference type="ChEBI" id="CHEBI:30616"/>
        <dbReference type="ChEBI" id="CHEBI:33019"/>
        <dbReference type="ChEBI" id="CHEBI:46858"/>
        <dbReference type="ChEBI" id="CHEBI:83624"/>
        <dbReference type="EC" id="2.7.7.108"/>
    </reaction>
</comment>
<dbReference type="NCBIfam" id="NF000658">
    <property type="entry name" value="PRK00029.1"/>
    <property type="match status" value="1"/>
</dbReference>
<keyword evidence="10" id="KW-1185">Reference proteome</keyword>
<keyword evidence="2 8" id="KW-0808">Transferase</keyword>
<comment type="catalytic activity">
    <reaction evidence="8">
        <text>L-seryl-[protein] + UTP = O-(5'-uridylyl)-L-seryl-[protein] + diphosphate</text>
        <dbReference type="Rhea" id="RHEA:64604"/>
        <dbReference type="Rhea" id="RHEA-COMP:9863"/>
        <dbReference type="Rhea" id="RHEA-COMP:16635"/>
        <dbReference type="ChEBI" id="CHEBI:29999"/>
        <dbReference type="ChEBI" id="CHEBI:33019"/>
        <dbReference type="ChEBI" id="CHEBI:46398"/>
        <dbReference type="ChEBI" id="CHEBI:156051"/>
    </reaction>
</comment>
<evidence type="ECO:0000256" key="2">
    <source>
        <dbReference type="ARBA" id="ARBA00022679"/>
    </source>
</evidence>
<comment type="catalytic activity">
    <reaction evidence="8">
        <text>L-histidyl-[protein] + UTP = N(tele)-(5'-uridylyl)-L-histidyl-[protein] + diphosphate</text>
        <dbReference type="Rhea" id="RHEA:83891"/>
        <dbReference type="Rhea" id="RHEA-COMP:9745"/>
        <dbReference type="Rhea" id="RHEA-COMP:20239"/>
        <dbReference type="ChEBI" id="CHEBI:29979"/>
        <dbReference type="ChEBI" id="CHEBI:33019"/>
        <dbReference type="ChEBI" id="CHEBI:46398"/>
        <dbReference type="ChEBI" id="CHEBI:233474"/>
    </reaction>
</comment>
<feature type="binding site" evidence="8">
    <location>
        <position position="126"/>
    </location>
    <ligand>
        <name>ATP</name>
        <dbReference type="ChEBI" id="CHEBI:30616"/>
    </ligand>
</feature>
<keyword evidence="4 8" id="KW-0479">Metal-binding</keyword>
<evidence type="ECO:0000256" key="8">
    <source>
        <dbReference type="HAMAP-Rule" id="MF_00692"/>
    </source>
</evidence>
<feature type="binding site" evidence="8">
    <location>
        <position position="125"/>
    </location>
    <ligand>
        <name>ATP</name>
        <dbReference type="ChEBI" id="CHEBI:30616"/>
    </ligand>
</feature>
<evidence type="ECO:0000256" key="7">
    <source>
        <dbReference type="ARBA" id="ARBA00022842"/>
    </source>
</evidence>
<evidence type="ECO:0000256" key="4">
    <source>
        <dbReference type="ARBA" id="ARBA00022723"/>
    </source>
</evidence>
<keyword evidence="5 8" id="KW-0547">Nucleotide-binding</keyword>
<dbReference type="AlphaFoldDB" id="A0A6I6MJX6"/>
<name>A0A6I6MJX6_9CAUL</name>
<feature type="binding site" evidence="8">
    <location>
        <position position="92"/>
    </location>
    <ligand>
        <name>ATP</name>
        <dbReference type="ChEBI" id="CHEBI:30616"/>
    </ligand>
</feature>
<feature type="binding site" evidence="8">
    <location>
        <position position="93"/>
    </location>
    <ligand>
        <name>ATP</name>
        <dbReference type="ChEBI" id="CHEBI:30616"/>
    </ligand>
</feature>
<proteinExistence type="inferred from homology"/>